<keyword evidence="3" id="KW-1185">Reference proteome</keyword>
<reference evidence="2 3" key="1">
    <citation type="submission" date="2023-10" db="EMBL/GenBank/DDBJ databases">
        <title>Draft genome sequence of Xylaria bambusicola isolate GMP-LS, the root and basal stem rot pathogen of sugarcane in Indonesia.</title>
        <authorList>
            <person name="Selvaraj P."/>
            <person name="Muralishankar V."/>
            <person name="Muruganantham S."/>
            <person name="Sp S."/>
            <person name="Haryani S."/>
            <person name="Lau K.J.X."/>
            <person name="Naqvi N.I."/>
        </authorList>
    </citation>
    <scope>NUCLEOTIDE SEQUENCE [LARGE SCALE GENOMIC DNA]</scope>
    <source>
        <strain evidence="2">GMP-LS</strain>
    </source>
</reference>
<organism evidence="2 3">
    <name type="scientific">Xylaria bambusicola</name>
    <dbReference type="NCBI Taxonomy" id="326684"/>
    <lineage>
        <taxon>Eukaryota</taxon>
        <taxon>Fungi</taxon>
        <taxon>Dikarya</taxon>
        <taxon>Ascomycota</taxon>
        <taxon>Pezizomycotina</taxon>
        <taxon>Sordariomycetes</taxon>
        <taxon>Xylariomycetidae</taxon>
        <taxon>Xylariales</taxon>
        <taxon>Xylariaceae</taxon>
        <taxon>Xylaria</taxon>
    </lineage>
</organism>
<dbReference type="AlphaFoldDB" id="A0AAN7UJK6"/>
<gene>
    <name evidence="2" type="ORF">RRF57_002819</name>
</gene>
<evidence type="ECO:0000256" key="1">
    <source>
        <dbReference type="SAM" id="MobiDB-lite"/>
    </source>
</evidence>
<feature type="region of interest" description="Disordered" evidence="1">
    <location>
        <begin position="1"/>
        <end position="28"/>
    </location>
</feature>
<proteinExistence type="predicted"/>
<dbReference type="EMBL" id="JAWHQM010000005">
    <property type="protein sequence ID" value="KAK5627104.1"/>
    <property type="molecule type" value="Genomic_DNA"/>
</dbReference>
<accession>A0AAN7UJK6</accession>
<evidence type="ECO:0000313" key="2">
    <source>
        <dbReference type="EMBL" id="KAK5627104.1"/>
    </source>
</evidence>
<name>A0AAN7UJK6_9PEZI</name>
<comment type="caution">
    <text evidence="2">The sequence shown here is derived from an EMBL/GenBank/DDBJ whole genome shotgun (WGS) entry which is preliminary data.</text>
</comment>
<dbReference type="Proteomes" id="UP001305414">
    <property type="component" value="Unassembled WGS sequence"/>
</dbReference>
<protein>
    <submittedName>
        <fullName evidence="2">Uncharacterized protein</fullName>
    </submittedName>
</protein>
<sequence length="74" mass="8149">MHRSEEGAGGSLQAAETELAQKLGGLGPTISQFPEGLRVSFERRMCVTKNGYISQHIPRRRCPISHKTRDEPGS</sequence>
<evidence type="ECO:0000313" key="3">
    <source>
        <dbReference type="Proteomes" id="UP001305414"/>
    </source>
</evidence>